<keyword evidence="3" id="KW-1185">Reference proteome</keyword>
<dbReference type="EMBL" id="GG663741">
    <property type="protein sequence ID" value="EEH56057.1"/>
    <property type="molecule type" value="Genomic_DNA"/>
</dbReference>
<dbReference type="RefSeq" id="XP_003060105.1">
    <property type="nucleotide sequence ID" value="XM_003060059.1"/>
</dbReference>
<feature type="region of interest" description="Disordered" evidence="1">
    <location>
        <begin position="1"/>
        <end position="76"/>
    </location>
</feature>
<evidence type="ECO:0000313" key="3">
    <source>
        <dbReference type="Proteomes" id="UP000001876"/>
    </source>
</evidence>
<feature type="compositionally biased region" description="Polar residues" evidence="1">
    <location>
        <begin position="413"/>
        <end position="422"/>
    </location>
</feature>
<proteinExistence type="predicted"/>
<organism evidence="3">
    <name type="scientific">Micromonas pusilla (strain CCMP1545)</name>
    <name type="common">Picoplanktonic green alga</name>
    <dbReference type="NCBI Taxonomy" id="564608"/>
    <lineage>
        <taxon>Eukaryota</taxon>
        <taxon>Viridiplantae</taxon>
        <taxon>Chlorophyta</taxon>
        <taxon>Mamiellophyceae</taxon>
        <taxon>Mamiellales</taxon>
        <taxon>Mamiellaceae</taxon>
        <taxon>Micromonas</taxon>
    </lineage>
</organism>
<dbReference type="KEGG" id="mpp:MICPUCDRAFT_47721"/>
<dbReference type="OrthoDB" id="10662010at2759"/>
<dbReference type="OMA" id="PAVATCE"/>
<feature type="compositionally biased region" description="Low complexity" evidence="1">
    <location>
        <begin position="230"/>
        <end position="243"/>
    </location>
</feature>
<feature type="region of interest" description="Disordered" evidence="1">
    <location>
        <begin position="224"/>
        <end position="243"/>
    </location>
</feature>
<dbReference type="Proteomes" id="UP000001876">
    <property type="component" value="Unassembled WGS sequence"/>
</dbReference>
<reference evidence="2 3" key="1">
    <citation type="journal article" date="2009" name="Science">
        <title>Green evolution and dynamic adaptations revealed by genomes of the marine picoeukaryotes Micromonas.</title>
        <authorList>
            <person name="Worden A.Z."/>
            <person name="Lee J.H."/>
            <person name="Mock T."/>
            <person name="Rouze P."/>
            <person name="Simmons M.P."/>
            <person name="Aerts A.L."/>
            <person name="Allen A.E."/>
            <person name="Cuvelier M.L."/>
            <person name="Derelle E."/>
            <person name="Everett M.V."/>
            <person name="Foulon E."/>
            <person name="Grimwood J."/>
            <person name="Gundlach H."/>
            <person name="Henrissat B."/>
            <person name="Napoli C."/>
            <person name="McDonald S.M."/>
            <person name="Parker M.S."/>
            <person name="Rombauts S."/>
            <person name="Salamov A."/>
            <person name="Von Dassow P."/>
            <person name="Badger J.H."/>
            <person name="Coutinho P.M."/>
            <person name="Demir E."/>
            <person name="Dubchak I."/>
            <person name="Gentemann C."/>
            <person name="Eikrem W."/>
            <person name="Gready J.E."/>
            <person name="John U."/>
            <person name="Lanier W."/>
            <person name="Lindquist E.A."/>
            <person name="Lucas S."/>
            <person name="Mayer K.F."/>
            <person name="Moreau H."/>
            <person name="Not F."/>
            <person name="Otillar R."/>
            <person name="Panaud O."/>
            <person name="Pangilinan J."/>
            <person name="Paulsen I."/>
            <person name="Piegu B."/>
            <person name="Poliakov A."/>
            <person name="Robbens S."/>
            <person name="Schmutz J."/>
            <person name="Toulza E."/>
            <person name="Wyss T."/>
            <person name="Zelensky A."/>
            <person name="Zhou K."/>
            <person name="Armbrust E.V."/>
            <person name="Bhattacharya D."/>
            <person name="Goodenough U.W."/>
            <person name="Van de Peer Y."/>
            <person name="Grigoriev I.V."/>
        </authorList>
    </citation>
    <scope>NUCLEOTIDE SEQUENCE [LARGE SCALE GENOMIC DNA]</scope>
    <source>
        <strain evidence="2 3">CCMP1545</strain>
    </source>
</reference>
<feature type="region of interest" description="Disordered" evidence="1">
    <location>
        <begin position="254"/>
        <end position="284"/>
    </location>
</feature>
<accession>C1MVV5</accession>
<name>C1MVV5_MICPC</name>
<sequence length="747" mass="77565">MPPKGSKKAPAATASAPAAKTSPVAKGGATAGGGGAAKKKKANGASSPRDRGRQLGLFESFARPPKKLKTRAGGADADAPLTVRVVPHVYDAFTVKFLETEGAERGFKSRNLSDEGEDDARRSEFEFVNAFDALLRNARDQIPPQYFYERLARVLMRRRLAPTRRRRARAEADDAEEDESIEAFEFRARVARSEDAKLARATIDVFKRVHALHPAAEIVMTTRSNPIDSTPRGGTDADGPGTTPAVATCELTWTPIDSEARARDHHSDRTPKKGHAGAGGAGSERGIAADWRRFAALMAAAAGKPETLWRLCDASEESERRGDGGGAARRRGRAGHAGAARGAIDGSEDEEDEGDEDAPPSQAQARARERAKKRERAARAVAPPLGATLFFLHAVDVFAADANARLAVFNARTSGVSSASENTETTTLDAAAETETPPPADGASQPTSDGVPETPATPARVAAGAWATGLLRDSLLYRFIADHVPTDGERAAFLVELLELAASGVGGGDGDGETPPAPLANGAEDAGARDVAAAAHVLLAYVDELLDALERAGASTAGGTTDRRLVAIRTQLDDACKRCYMKARGLKDAASKRAFLAAMPGSATRKLRLARSVLRETVIARQAPGVMRPGIGSRADASGAIDVFEYASSDPKTAIKSQKESDGSADYADAVGRVGAIIGACAQAANEIVVGGGGVDGDGHRAPPPHAASLRAAAKAFAREATGGGGELRARDAAVVDVAVGSVGGAA</sequence>
<dbReference type="AlphaFoldDB" id="C1MVV5"/>
<feature type="compositionally biased region" description="Low complexity" evidence="1">
    <location>
        <begin position="336"/>
        <end position="345"/>
    </location>
</feature>
<evidence type="ECO:0000313" key="2">
    <source>
        <dbReference type="EMBL" id="EEH56057.1"/>
    </source>
</evidence>
<feature type="compositionally biased region" description="Low complexity" evidence="1">
    <location>
        <begin position="423"/>
        <end position="435"/>
    </location>
</feature>
<evidence type="ECO:0000256" key="1">
    <source>
        <dbReference type="SAM" id="MobiDB-lite"/>
    </source>
</evidence>
<dbReference type="GeneID" id="9685256"/>
<feature type="region of interest" description="Disordered" evidence="1">
    <location>
        <begin position="413"/>
        <end position="456"/>
    </location>
</feature>
<protein>
    <submittedName>
        <fullName evidence="2">Uncharacterized protein</fullName>
    </submittedName>
</protein>
<feature type="compositionally biased region" description="Basic and acidic residues" evidence="1">
    <location>
        <begin position="258"/>
        <end position="271"/>
    </location>
</feature>
<feature type="region of interest" description="Disordered" evidence="1">
    <location>
        <begin position="315"/>
        <end position="375"/>
    </location>
</feature>
<feature type="compositionally biased region" description="Low complexity" evidence="1">
    <location>
        <begin position="8"/>
        <end position="28"/>
    </location>
</feature>
<feature type="compositionally biased region" description="Acidic residues" evidence="1">
    <location>
        <begin position="346"/>
        <end position="358"/>
    </location>
</feature>
<gene>
    <name evidence="2" type="ORF">MICPUCDRAFT_47721</name>
</gene>